<gene>
    <name evidence="3" type="ORF">FB466_0789</name>
</gene>
<dbReference type="PROSITE" id="PS50006">
    <property type="entry name" value="FHA_DOMAIN"/>
    <property type="match status" value="1"/>
</dbReference>
<proteinExistence type="predicted"/>
<dbReference type="InterPro" id="IPR000253">
    <property type="entry name" value="FHA_dom"/>
</dbReference>
<dbReference type="RefSeq" id="WP_170206010.1">
    <property type="nucleotide sequence ID" value="NZ_BAAAYS010000026.1"/>
</dbReference>
<organism evidence="3 4">
    <name type="scientific">Klugiella xanthotipulae</name>
    <dbReference type="NCBI Taxonomy" id="244735"/>
    <lineage>
        <taxon>Bacteria</taxon>
        <taxon>Bacillati</taxon>
        <taxon>Actinomycetota</taxon>
        <taxon>Actinomycetes</taxon>
        <taxon>Micrococcales</taxon>
        <taxon>Microbacteriaceae</taxon>
        <taxon>Klugiella</taxon>
    </lineage>
</organism>
<sequence>MNEHRAQPQPETDPRAEDIARAEARVRNLTDGPRLDNGIRGSLFDIMGATPSQAGPRLGTVQLVIDGAAKHTLGAWTVVGRNPTARRESETIIAVTDLARKMSNNHFAIEHDPRDGFFIRDLGSTNGTALHTPAGVTLQLEPEVRMPLPIGAQILVESHVMTVVVRKVGTPDSRSAHG</sequence>
<name>A0A543I5W7_9MICO</name>
<accession>A0A543I5W7</accession>
<dbReference type="InterPro" id="IPR008984">
    <property type="entry name" value="SMAD_FHA_dom_sf"/>
</dbReference>
<dbReference type="Proteomes" id="UP000318331">
    <property type="component" value="Unassembled WGS sequence"/>
</dbReference>
<keyword evidence="1" id="KW-0597">Phosphoprotein</keyword>
<dbReference type="AlphaFoldDB" id="A0A543I5W7"/>
<comment type="caution">
    <text evidence="3">The sequence shown here is derived from an EMBL/GenBank/DDBJ whole genome shotgun (WGS) entry which is preliminary data.</text>
</comment>
<evidence type="ECO:0000259" key="2">
    <source>
        <dbReference type="PROSITE" id="PS50006"/>
    </source>
</evidence>
<feature type="domain" description="FHA" evidence="2">
    <location>
        <begin position="77"/>
        <end position="131"/>
    </location>
</feature>
<protein>
    <submittedName>
        <fullName evidence="3">FHA domain-containing protein</fullName>
    </submittedName>
</protein>
<keyword evidence="4" id="KW-1185">Reference proteome</keyword>
<reference evidence="3 4" key="1">
    <citation type="submission" date="2019-06" db="EMBL/GenBank/DDBJ databases">
        <title>Sequencing the genomes of 1000 actinobacteria strains.</title>
        <authorList>
            <person name="Klenk H.-P."/>
        </authorList>
    </citation>
    <scope>NUCLEOTIDE SEQUENCE [LARGE SCALE GENOMIC DNA]</scope>
    <source>
        <strain evidence="3 4">DSM 18031</strain>
    </source>
</reference>
<dbReference type="SUPFAM" id="SSF49879">
    <property type="entry name" value="SMAD/FHA domain"/>
    <property type="match status" value="1"/>
</dbReference>
<evidence type="ECO:0000313" key="4">
    <source>
        <dbReference type="Proteomes" id="UP000318331"/>
    </source>
</evidence>
<dbReference type="Pfam" id="PF00498">
    <property type="entry name" value="FHA"/>
    <property type="match status" value="1"/>
</dbReference>
<dbReference type="Gene3D" id="2.60.200.20">
    <property type="match status" value="1"/>
</dbReference>
<dbReference type="CDD" id="cd00060">
    <property type="entry name" value="FHA"/>
    <property type="match status" value="1"/>
</dbReference>
<evidence type="ECO:0000313" key="3">
    <source>
        <dbReference type="EMBL" id="TQM65969.1"/>
    </source>
</evidence>
<evidence type="ECO:0000256" key="1">
    <source>
        <dbReference type="ARBA" id="ARBA00022553"/>
    </source>
</evidence>
<dbReference type="EMBL" id="VFPN01000001">
    <property type="protein sequence ID" value="TQM65969.1"/>
    <property type="molecule type" value="Genomic_DNA"/>
</dbReference>